<reference evidence="5 6" key="1">
    <citation type="submission" date="2021-03" db="EMBL/GenBank/DDBJ databases">
        <title>Thermosipho ferrireducens sp.nov., an anaerobic thermophilic iron-reducing bacterium isolated from a deep-sea hydrothermal sulfide deposits.</title>
        <authorList>
            <person name="Zeng X."/>
            <person name="Chen Y."/>
            <person name="Shao Z."/>
        </authorList>
    </citation>
    <scope>NUCLEOTIDE SEQUENCE [LARGE SCALE GENOMIC DNA]</scope>
    <source>
        <strain evidence="5 6">JL129W03</strain>
    </source>
</reference>
<evidence type="ECO:0000313" key="5">
    <source>
        <dbReference type="EMBL" id="QTA38787.1"/>
    </source>
</evidence>
<keyword evidence="3" id="KW-0051">Antiviral defense</keyword>
<dbReference type="InterPro" id="IPR045747">
    <property type="entry name" value="CRISPR-assoc_prot_Cas6_N_sf"/>
</dbReference>
<evidence type="ECO:0000256" key="1">
    <source>
        <dbReference type="ARBA" id="ARBA00005937"/>
    </source>
</evidence>
<dbReference type="EMBL" id="CP071446">
    <property type="protein sequence ID" value="QTA38787.1"/>
    <property type="molecule type" value="Genomic_DNA"/>
</dbReference>
<dbReference type="CDD" id="cd21140">
    <property type="entry name" value="Cas6_I-like"/>
    <property type="match status" value="1"/>
</dbReference>
<accession>A0ABX7S868</accession>
<evidence type="ECO:0000256" key="3">
    <source>
        <dbReference type="ARBA" id="ARBA00023118"/>
    </source>
</evidence>
<dbReference type="Gene3D" id="3.30.70.1900">
    <property type="match status" value="1"/>
</dbReference>
<dbReference type="PANTHER" id="PTHR36984:SF1">
    <property type="entry name" value="CRISPR-ASSOCIATED ENDORIBONUCLEASE CAS6 1"/>
    <property type="match status" value="1"/>
</dbReference>
<protein>
    <submittedName>
        <fullName evidence="5">CRISPR-associated endoribonuclease Cas6</fullName>
    </submittedName>
</protein>
<dbReference type="Pfam" id="PF21350">
    <property type="entry name" value="Cas6_I-A"/>
    <property type="match status" value="1"/>
</dbReference>
<dbReference type="InterPro" id="IPR010156">
    <property type="entry name" value="CRISPR-assoc_prot_Cas6"/>
</dbReference>
<proteinExistence type="inferred from homology"/>
<dbReference type="NCBIfam" id="TIGR01877">
    <property type="entry name" value="cas_cas6"/>
    <property type="match status" value="1"/>
</dbReference>
<dbReference type="Pfam" id="PF01881">
    <property type="entry name" value="Cas_Cas6_C"/>
    <property type="match status" value="1"/>
</dbReference>
<gene>
    <name evidence="5" type="primary">cas6</name>
    <name evidence="5" type="ORF">JYK00_04575</name>
</gene>
<comment type="similarity">
    <text evidence="1">Belongs to the CRISPR-associated protein Cas6/Cse3/CasE family.</text>
</comment>
<name>A0ABX7S868_9BACT</name>
<dbReference type="PIRSF" id="PIRSF005054">
    <property type="entry name" value="PF1131"/>
    <property type="match status" value="1"/>
</dbReference>
<evidence type="ECO:0000313" key="6">
    <source>
        <dbReference type="Proteomes" id="UP000671862"/>
    </source>
</evidence>
<sequence length="218" mass="25420">MNLINSDEYRKFIHDEGFAFEKRKFKLYTFSRLLGNFEINKEKNSIMFFNKVKLIISSMDDNFCNYLMQTLLKFGEIRLGRNILQIDTVIAKNFEPADELKVVTRSPVTVYSTYLDNFGRKKTLFYHPDDKKFQELLEKNLIKKYQTIHSKLPEGRISVIHAGKKPKKVQVIYKGFKITGWMTAFDLYGDPMLLKIAYETGLGAKNSLGFGLIETIKK</sequence>
<evidence type="ECO:0000256" key="2">
    <source>
        <dbReference type="ARBA" id="ARBA00022884"/>
    </source>
</evidence>
<keyword evidence="6" id="KW-1185">Reference proteome</keyword>
<organism evidence="5 6">
    <name type="scientific">Thermosipho ferrireducens</name>
    <dbReference type="NCBI Taxonomy" id="2571116"/>
    <lineage>
        <taxon>Bacteria</taxon>
        <taxon>Thermotogati</taxon>
        <taxon>Thermotogota</taxon>
        <taxon>Thermotogae</taxon>
        <taxon>Thermotogales</taxon>
        <taxon>Fervidobacteriaceae</taxon>
        <taxon>Thermosipho</taxon>
    </lineage>
</organism>
<evidence type="ECO:0000259" key="4">
    <source>
        <dbReference type="Pfam" id="PF01881"/>
    </source>
</evidence>
<dbReference type="PANTHER" id="PTHR36984">
    <property type="entry name" value="CRISPR-ASSOCIATED ENDORIBONUCLEASE CAS6 1"/>
    <property type="match status" value="1"/>
</dbReference>
<keyword evidence="2" id="KW-0694">RNA-binding</keyword>
<dbReference type="Gene3D" id="3.30.70.1890">
    <property type="match status" value="1"/>
</dbReference>
<dbReference type="Proteomes" id="UP000671862">
    <property type="component" value="Chromosome"/>
</dbReference>
<feature type="domain" description="CRISPR associated protein Cas6 C-terminal" evidence="4">
    <location>
        <begin position="98"/>
        <end position="214"/>
    </location>
</feature>
<dbReference type="InterPro" id="IPR049435">
    <property type="entry name" value="Cas_Cas6_C"/>
</dbReference>